<dbReference type="EMBL" id="BPLR01004598">
    <property type="protein sequence ID" value="GIX96017.1"/>
    <property type="molecule type" value="Genomic_DNA"/>
</dbReference>
<reference evidence="2 3" key="1">
    <citation type="submission" date="2021-06" db="EMBL/GenBank/DDBJ databases">
        <title>Caerostris extrusa draft genome.</title>
        <authorList>
            <person name="Kono N."/>
            <person name="Arakawa K."/>
        </authorList>
    </citation>
    <scope>NUCLEOTIDE SEQUENCE [LARGE SCALE GENOMIC DNA]</scope>
</reference>
<dbReference type="AlphaFoldDB" id="A0AAV4PF53"/>
<proteinExistence type="predicted"/>
<accession>A0AAV4PF53</accession>
<name>A0AAV4PF53_CAEEX</name>
<dbReference type="Proteomes" id="UP001054945">
    <property type="component" value="Unassembled WGS sequence"/>
</dbReference>
<feature type="region of interest" description="Disordered" evidence="1">
    <location>
        <begin position="44"/>
        <end position="77"/>
    </location>
</feature>
<evidence type="ECO:0000256" key="1">
    <source>
        <dbReference type="SAM" id="MobiDB-lite"/>
    </source>
</evidence>
<sequence>MSGGGDEGFPPLSPIIPPPPSFSENQLVLVVKRMYCTLEQKQKERVGGGEKMCGNTPSIEEDGRESTADEKLLSLLH</sequence>
<protein>
    <submittedName>
        <fullName evidence="2">Uncharacterized protein</fullName>
    </submittedName>
</protein>
<evidence type="ECO:0000313" key="3">
    <source>
        <dbReference type="Proteomes" id="UP001054945"/>
    </source>
</evidence>
<evidence type="ECO:0000313" key="2">
    <source>
        <dbReference type="EMBL" id="GIX96017.1"/>
    </source>
</evidence>
<organism evidence="2 3">
    <name type="scientific">Caerostris extrusa</name>
    <name type="common">Bark spider</name>
    <name type="synonym">Caerostris bankana</name>
    <dbReference type="NCBI Taxonomy" id="172846"/>
    <lineage>
        <taxon>Eukaryota</taxon>
        <taxon>Metazoa</taxon>
        <taxon>Ecdysozoa</taxon>
        <taxon>Arthropoda</taxon>
        <taxon>Chelicerata</taxon>
        <taxon>Arachnida</taxon>
        <taxon>Araneae</taxon>
        <taxon>Araneomorphae</taxon>
        <taxon>Entelegynae</taxon>
        <taxon>Araneoidea</taxon>
        <taxon>Araneidae</taxon>
        <taxon>Caerostris</taxon>
    </lineage>
</organism>
<comment type="caution">
    <text evidence="2">The sequence shown here is derived from an EMBL/GenBank/DDBJ whole genome shotgun (WGS) entry which is preliminary data.</text>
</comment>
<keyword evidence="3" id="KW-1185">Reference proteome</keyword>
<feature type="region of interest" description="Disordered" evidence="1">
    <location>
        <begin position="1"/>
        <end position="21"/>
    </location>
</feature>
<gene>
    <name evidence="2" type="ORF">CEXT_371961</name>
</gene>
<feature type="compositionally biased region" description="Pro residues" evidence="1">
    <location>
        <begin position="11"/>
        <end position="21"/>
    </location>
</feature>
<feature type="compositionally biased region" description="Basic and acidic residues" evidence="1">
    <location>
        <begin position="64"/>
        <end position="77"/>
    </location>
</feature>